<dbReference type="CDD" id="cd06445">
    <property type="entry name" value="ATase"/>
    <property type="match status" value="1"/>
</dbReference>
<keyword evidence="9" id="KW-1185">Reference proteome</keyword>
<dbReference type="KEGG" id="tti:THITH_02695"/>
<evidence type="ECO:0000256" key="6">
    <source>
        <dbReference type="ARBA" id="ARBA00049348"/>
    </source>
</evidence>
<dbReference type="GO" id="GO:0003908">
    <property type="term" value="F:methylated-DNA-[protein]-cysteine S-methyltransferase activity"/>
    <property type="evidence" value="ECO:0007669"/>
    <property type="project" value="UniProtKB-EC"/>
</dbReference>
<protein>
    <submittedName>
        <fullName evidence="8">Methylated-DNA--protein-cysteine methyltransferase</fullName>
    </submittedName>
</protein>
<reference evidence="8 9" key="1">
    <citation type="submission" date="2013-12" db="EMBL/GenBank/DDBJ databases">
        <authorList>
            <consortium name="DOE Joint Genome Institute"/>
            <person name="Muyzer G."/>
            <person name="Huntemann M."/>
            <person name="Han J."/>
            <person name="Chen A."/>
            <person name="Kyrpides N."/>
            <person name="Mavromatis K."/>
            <person name="Markowitz V."/>
            <person name="Palaniappan K."/>
            <person name="Ivanova N."/>
            <person name="Schaumberg A."/>
            <person name="Pati A."/>
            <person name="Liolios K."/>
            <person name="Nordberg H.P."/>
            <person name="Cantor M.N."/>
            <person name="Hua S.X."/>
            <person name="Woyke T."/>
        </authorList>
    </citation>
    <scope>NUCLEOTIDE SEQUENCE [LARGE SCALE GENOMIC DNA]</scope>
    <source>
        <strain evidence="8 9">ARh 1</strain>
    </source>
</reference>
<dbReference type="GO" id="GO:0006281">
    <property type="term" value="P:DNA repair"/>
    <property type="evidence" value="ECO:0007669"/>
    <property type="project" value="UniProtKB-KW"/>
</dbReference>
<dbReference type="HOGENOM" id="CLU_1371667_0_0_6"/>
<evidence type="ECO:0000256" key="2">
    <source>
        <dbReference type="ARBA" id="ARBA00022603"/>
    </source>
</evidence>
<keyword evidence="4" id="KW-0227">DNA damage</keyword>
<comment type="catalytic activity">
    <reaction evidence="1">
        <text>a 4-O-methyl-thymidine in DNA + L-cysteinyl-[protein] = a thymidine in DNA + S-methyl-L-cysteinyl-[protein]</text>
        <dbReference type="Rhea" id="RHEA:53428"/>
        <dbReference type="Rhea" id="RHEA-COMP:10131"/>
        <dbReference type="Rhea" id="RHEA-COMP:10132"/>
        <dbReference type="Rhea" id="RHEA-COMP:13555"/>
        <dbReference type="Rhea" id="RHEA-COMP:13556"/>
        <dbReference type="ChEBI" id="CHEBI:29950"/>
        <dbReference type="ChEBI" id="CHEBI:82612"/>
        <dbReference type="ChEBI" id="CHEBI:137386"/>
        <dbReference type="ChEBI" id="CHEBI:137387"/>
        <dbReference type="EC" id="2.1.1.63"/>
    </reaction>
</comment>
<dbReference type="PANTHER" id="PTHR10815:SF13">
    <property type="entry name" value="METHYLATED-DNA--PROTEIN-CYSTEINE METHYLTRANSFERASE"/>
    <property type="match status" value="1"/>
</dbReference>
<evidence type="ECO:0000256" key="1">
    <source>
        <dbReference type="ARBA" id="ARBA00001286"/>
    </source>
</evidence>
<accession>W0DFF7</accession>
<dbReference type="InterPro" id="IPR036388">
    <property type="entry name" value="WH-like_DNA-bd_sf"/>
</dbReference>
<keyword evidence="3 8" id="KW-0808">Transferase</keyword>
<dbReference type="OrthoDB" id="9802228at2"/>
<organism evidence="8 9">
    <name type="scientific">Thioalkalivibrio paradoxus ARh 1</name>
    <dbReference type="NCBI Taxonomy" id="713585"/>
    <lineage>
        <taxon>Bacteria</taxon>
        <taxon>Pseudomonadati</taxon>
        <taxon>Pseudomonadota</taxon>
        <taxon>Gammaproteobacteria</taxon>
        <taxon>Chromatiales</taxon>
        <taxon>Ectothiorhodospiraceae</taxon>
        <taxon>Thioalkalivibrio</taxon>
    </lineage>
</organism>
<evidence type="ECO:0000313" key="9">
    <source>
        <dbReference type="Proteomes" id="UP000005289"/>
    </source>
</evidence>
<dbReference type="Proteomes" id="UP000005289">
    <property type="component" value="Chromosome"/>
</dbReference>
<dbReference type="InterPro" id="IPR036217">
    <property type="entry name" value="MethylDNA_cys_MeTrfase_DNAb"/>
</dbReference>
<dbReference type="SUPFAM" id="SSF46767">
    <property type="entry name" value="Methylated DNA-protein cysteine methyltransferase, C-terminal domain"/>
    <property type="match status" value="1"/>
</dbReference>
<dbReference type="AlphaFoldDB" id="W0DFF7"/>
<evidence type="ECO:0000259" key="7">
    <source>
        <dbReference type="Pfam" id="PF01035"/>
    </source>
</evidence>
<comment type="catalytic activity">
    <reaction evidence="6">
        <text>a 6-O-methyl-2'-deoxyguanosine in DNA + L-cysteinyl-[protein] = S-methyl-L-cysteinyl-[protein] + a 2'-deoxyguanosine in DNA</text>
        <dbReference type="Rhea" id="RHEA:24000"/>
        <dbReference type="Rhea" id="RHEA-COMP:10131"/>
        <dbReference type="Rhea" id="RHEA-COMP:10132"/>
        <dbReference type="Rhea" id="RHEA-COMP:11367"/>
        <dbReference type="Rhea" id="RHEA-COMP:11368"/>
        <dbReference type="ChEBI" id="CHEBI:29950"/>
        <dbReference type="ChEBI" id="CHEBI:82612"/>
        <dbReference type="ChEBI" id="CHEBI:85445"/>
        <dbReference type="ChEBI" id="CHEBI:85448"/>
        <dbReference type="EC" id="2.1.1.63"/>
    </reaction>
</comment>
<dbReference type="PANTHER" id="PTHR10815">
    <property type="entry name" value="METHYLATED-DNA--PROTEIN-CYSTEINE METHYLTRANSFERASE"/>
    <property type="match status" value="1"/>
</dbReference>
<gene>
    <name evidence="8" type="ORF">THITH_02695</name>
</gene>
<evidence type="ECO:0000313" key="8">
    <source>
        <dbReference type="EMBL" id="AHE97364.1"/>
    </source>
</evidence>
<dbReference type="GO" id="GO:0032259">
    <property type="term" value="P:methylation"/>
    <property type="evidence" value="ECO:0007669"/>
    <property type="project" value="UniProtKB-KW"/>
</dbReference>
<dbReference type="NCBIfam" id="TIGR00589">
    <property type="entry name" value="ogt"/>
    <property type="match status" value="1"/>
</dbReference>
<keyword evidence="5" id="KW-0234">DNA repair</keyword>
<proteinExistence type="predicted"/>
<dbReference type="Pfam" id="PF01035">
    <property type="entry name" value="DNA_binding_1"/>
    <property type="match status" value="1"/>
</dbReference>
<feature type="domain" description="Methylated-DNA-[protein]-cysteine S-methyltransferase DNA binding" evidence="7">
    <location>
        <begin position="106"/>
        <end position="189"/>
    </location>
</feature>
<evidence type="ECO:0000256" key="5">
    <source>
        <dbReference type="ARBA" id="ARBA00023204"/>
    </source>
</evidence>
<name>W0DFF7_9GAMM</name>
<evidence type="ECO:0000256" key="3">
    <source>
        <dbReference type="ARBA" id="ARBA00022679"/>
    </source>
</evidence>
<dbReference type="STRING" id="713585.THITH_02695"/>
<dbReference type="Gene3D" id="1.10.10.10">
    <property type="entry name" value="Winged helix-like DNA-binding domain superfamily/Winged helix DNA-binding domain"/>
    <property type="match status" value="1"/>
</dbReference>
<dbReference type="PROSITE" id="PS00374">
    <property type="entry name" value="MGMT"/>
    <property type="match status" value="1"/>
</dbReference>
<dbReference type="EMBL" id="CP007029">
    <property type="protein sequence ID" value="AHE97364.1"/>
    <property type="molecule type" value="Genomic_DNA"/>
</dbReference>
<dbReference type="InterPro" id="IPR001497">
    <property type="entry name" value="MethylDNA_cys_MeTrfase_AS"/>
</dbReference>
<dbReference type="InterPro" id="IPR014048">
    <property type="entry name" value="MethylDNA_cys_MeTrfase_DNA-bd"/>
</dbReference>
<keyword evidence="2 8" id="KW-0489">Methyltransferase</keyword>
<evidence type="ECO:0000256" key="4">
    <source>
        <dbReference type="ARBA" id="ARBA00022763"/>
    </source>
</evidence>
<sequence length="199" mass="21541">MAAARSSVSGDVDLRRCFLPRAALEFVFASSATHGLLAADWVERTSDPGASDAARLPPGFRGTLERARRWPVPAAPVLPPFDPADYLRDPAHWRAPADLPPGTPHARKVWQALCRIPVGEVRSYGQIAREISSSPRAVGQACRSNPWPVFIPCHRVIPATGWRSGAGAYAGQREGALADIKGWLLKHENADLGSPVSRR</sequence>